<comment type="function">
    <text evidence="9">As part of the replication protein A (RPA/RP-A), a single-stranded DNA-binding heterotrimeric complex, may play an essential role in DNA replication, recombination and repair. Binds and stabilizes single-stranded DNA intermediates, preventing complementary DNA reannealing and recruiting different proteins involved in DNA metabolism.</text>
</comment>
<evidence type="ECO:0000256" key="3">
    <source>
        <dbReference type="ARBA" id="ARBA00022705"/>
    </source>
</evidence>
<dbReference type="InterPro" id="IPR004591">
    <property type="entry name" value="Rfa1"/>
</dbReference>
<comment type="subunit">
    <text evidence="9">Component of the heterotrimeric canonical replication protein A complex (RPA).</text>
</comment>
<dbReference type="GO" id="GO:0030491">
    <property type="term" value="P:heteroduplex formation"/>
    <property type="evidence" value="ECO:0007669"/>
    <property type="project" value="EnsemblFungi"/>
</dbReference>
<feature type="domain" description="OB" evidence="11">
    <location>
        <begin position="210"/>
        <end position="292"/>
    </location>
</feature>
<dbReference type="GO" id="GO:0000724">
    <property type="term" value="P:double-strand break repair via homologous recombination"/>
    <property type="evidence" value="ECO:0007669"/>
    <property type="project" value="EnsemblFungi"/>
</dbReference>
<dbReference type="Proteomes" id="UP000190274">
    <property type="component" value="Chromosome C"/>
</dbReference>
<evidence type="ECO:0000256" key="7">
    <source>
        <dbReference type="ARBA" id="ARBA00023125"/>
    </source>
</evidence>
<dbReference type="GO" id="GO:0005829">
    <property type="term" value="C:cytosol"/>
    <property type="evidence" value="ECO:0007669"/>
    <property type="project" value="EnsemblFungi"/>
</dbReference>
<dbReference type="SUPFAM" id="SSF50249">
    <property type="entry name" value="Nucleic acid-binding proteins"/>
    <property type="match status" value="4"/>
</dbReference>
<dbReference type="GO" id="GO:0043934">
    <property type="term" value="P:sporulation"/>
    <property type="evidence" value="ECO:0007669"/>
    <property type="project" value="EnsemblFungi"/>
</dbReference>
<dbReference type="GO" id="GO:0006289">
    <property type="term" value="P:nucleotide-excision repair"/>
    <property type="evidence" value="ECO:0007669"/>
    <property type="project" value="EnsemblFungi"/>
</dbReference>
<feature type="domain" description="Replication protein A OB" evidence="13">
    <location>
        <begin position="318"/>
        <end position="412"/>
    </location>
</feature>
<evidence type="ECO:0000313" key="14">
    <source>
        <dbReference type="EMBL" id="SCU82414.1"/>
    </source>
</evidence>
<dbReference type="Gene3D" id="2.40.50.140">
    <property type="entry name" value="Nucleic acid-binding proteins"/>
    <property type="match status" value="4"/>
</dbReference>
<keyword evidence="7 9" id="KW-0238">DNA-binding</keyword>
<evidence type="ECO:0000256" key="1">
    <source>
        <dbReference type="ARBA" id="ARBA00004123"/>
    </source>
</evidence>
<dbReference type="GO" id="GO:0006260">
    <property type="term" value="P:DNA replication"/>
    <property type="evidence" value="ECO:0007669"/>
    <property type="project" value="UniProtKB-KW"/>
</dbReference>
<comment type="subcellular location">
    <subcellularLocation>
        <location evidence="1 9">Nucleus</location>
    </subcellularLocation>
</comment>
<keyword evidence="3 9" id="KW-0235">DNA replication</keyword>
<evidence type="ECO:0000256" key="9">
    <source>
        <dbReference type="RuleBase" id="RU364130"/>
    </source>
</evidence>
<dbReference type="FunFam" id="2.40.50.140:FF:000041">
    <property type="entry name" value="Replication protein A subunit"/>
    <property type="match status" value="1"/>
</dbReference>
<proteinExistence type="inferred from homology"/>
<dbReference type="NCBIfam" id="TIGR00617">
    <property type="entry name" value="rpa1"/>
    <property type="match status" value="1"/>
</dbReference>
<protein>
    <recommendedName>
        <fullName evidence="9">Replication protein A subunit</fullName>
    </recommendedName>
</protein>
<dbReference type="Pfam" id="PF01336">
    <property type="entry name" value="tRNA_anti-codon"/>
    <property type="match status" value="1"/>
</dbReference>
<name>A0A1G4IYV3_9SACH</name>
<dbReference type="InterPro" id="IPR047192">
    <property type="entry name" value="Euk_RPA1_DBD_C"/>
</dbReference>
<dbReference type="InterPro" id="IPR013955">
    <property type="entry name" value="Rep_factor-A_C"/>
</dbReference>
<evidence type="ECO:0000256" key="6">
    <source>
        <dbReference type="ARBA" id="ARBA00022833"/>
    </source>
</evidence>
<dbReference type="AlphaFoldDB" id="A0A1G4IYV3"/>
<gene>
    <name evidence="14" type="ORF">LADA_0C05094G</name>
</gene>
<dbReference type="GO" id="GO:0003690">
    <property type="term" value="F:double-stranded DNA binding"/>
    <property type="evidence" value="ECO:0007669"/>
    <property type="project" value="EnsemblFungi"/>
</dbReference>
<evidence type="ECO:0000259" key="13">
    <source>
        <dbReference type="Pfam" id="PF16900"/>
    </source>
</evidence>
<dbReference type="GO" id="GO:0000781">
    <property type="term" value="C:chromosome, telomeric region"/>
    <property type="evidence" value="ECO:0007669"/>
    <property type="project" value="EnsemblFungi"/>
</dbReference>
<dbReference type="PANTHER" id="PTHR47165:SF4">
    <property type="entry name" value="OS03G0429900 PROTEIN"/>
    <property type="match status" value="1"/>
</dbReference>
<dbReference type="GO" id="GO:0045184">
    <property type="term" value="P:establishment of protein localization"/>
    <property type="evidence" value="ECO:0007669"/>
    <property type="project" value="EnsemblFungi"/>
</dbReference>
<dbReference type="InterPro" id="IPR004365">
    <property type="entry name" value="NA-bd_OB_tRNA"/>
</dbReference>
<feature type="domain" description="Replication factor A C-terminal" evidence="12">
    <location>
        <begin position="475"/>
        <end position="620"/>
    </location>
</feature>
<dbReference type="CDD" id="cd04475">
    <property type="entry name" value="RPA1_DBD_B"/>
    <property type="match status" value="1"/>
</dbReference>
<evidence type="ECO:0000256" key="4">
    <source>
        <dbReference type="ARBA" id="ARBA00022723"/>
    </source>
</evidence>
<evidence type="ECO:0000259" key="12">
    <source>
        <dbReference type="Pfam" id="PF08646"/>
    </source>
</evidence>
<evidence type="ECO:0000256" key="2">
    <source>
        <dbReference type="ARBA" id="ARBA00005690"/>
    </source>
</evidence>
<dbReference type="FunFam" id="2.40.50.140:FF:000064">
    <property type="entry name" value="Replication protein A subunit"/>
    <property type="match status" value="1"/>
</dbReference>
<dbReference type="CDD" id="cd04474">
    <property type="entry name" value="RPA1_DBD_A"/>
    <property type="match status" value="1"/>
</dbReference>
<dbReference type="STRING" id="1266660.A0A1G4IYV3"/>
<dbReference type="GO" id="GO:0000722">
    <property type="term" value="P:telomere maintenance via recombination"/>
    <property type="evidence" value="ECO:0007669"/>
    <property type="project" value="EnsemblFungi"/>
</dbReference>
<keyword evidence="6 9" id="KW-0862">Zinc</keyword>
<feature type="compositionally biased region" description="Low complexity" evidence="10">
    <location>
        <begin position="156"/>
        <end position="177"/>
    </location>
</feature>
<evidence type="ECO:0000313" key="15">
    <source>
        <dbReference type="Proteomes" id="UP000190274"/>
    </source>
</evidence>
<keyword evidence="4 9" id="KW-0479">Metal-binding</keyword>
<dbReference type="EMBL" id="LT598459">
    <property type="protein sequence ID" value="SCU82414.1"/>
    <property type="molecule type" value="Genomic_DNA"/>
</dbReference>
<dbReference type="FunFam" id="2.40.50.140:FF:000090">
    <property type="entry name" value="Replication protein A subunit"/>
    <property type="match status" value="1"/>
</dbReference>
<keyword evidence="5 9" id="KW-0863">Zinc-finger</keyword>
<dbReference type="PANTHER" id="PTHR47165">
    <property type="entry name" value="OS03G0429900 PROTEIN"/>
    <property type="match status" value="1"/>
</dbReference>
<evidence type="ECO:0000256" key="5">
    <source>
        <dbReference type="ARBA" id="ARBA00022771"/>
    </source>
</evidence>
<dbReference type="OrthoDB" id="1751331at2759"/>
<comment type="similarity">
    <text evidence="2 9">Belongs to the replication factor A protein 1 family.</text>
</comment>
<dbReference type="GO" id="GO:0006265">
    <property type="term" value="P:DNA topological change"/>
    <property type="evidence" value="ECO:0007669"/>
    <property type="project" value="EnsemblFungi"/>
</dbReference>
<dbReference type="InterPro" id="IPR031657">
    <property type="entry name" value="REPA_OB_2"/>
</dbReference>
<evidence type="ECO:0000259" key="11">
    <source>
        <dbReference type="Pfam" id="PF01336"/>
    </source>
</evidence>
<accession>A0A1G4IYV3</accession>
<sequence length="630" mass="70864">MSGIKLSEGDIRAIFTKPEKYQNPTGGIFQCHRTRKNDPSTQPNRKNLIVISDGEDRVKALLRNEAVRKARELELNVGDIFRLTRGEPAIVQEKKKYVLLIDDIEILERSTELRGAGADLIDGYLNSHPQELVSLEDSNSGAAVAQGVPQQPPKPVQQQEQQPSYQSAPQYSPQNQYNGGRGGNVQPPSSQKSRPIFAIEQLSPYQNMWTVKARVSFKGDIKTWSNQKGEGKLFNVNLLDTSGEIRATAFNDNAVKYYEVLQEGRVYYISKARIQPSKPQFSNLSHPYELQLDRDTVIEDCFDEVDVPKMNFTFVKVSAVETLEPNTTVDVLGIIQTVSPPFEIISKAGKKFDRRDIALVDDTNYSVNVGLWGEQALNFNLPEGSVLAVKGARVTDFNGKGMSIGFNSTLHPNPEVPEAYALKGWYDSAGRGQQFHSLKQEPGTGGPNKEKFIANRLTIAKAQAQNLGMSEKGDYFNIRAAVNFLKVDNFAYSACANEGCNKKVIQDSDGTWRCEKCDANHEKPQWRYMLTISVLDETGQLWMTLFNEQAELLLGMDAGSLMDLKENDADEFSKATQKIQMYQYDFRVRAREDHYNDQTRIRYSAANVHNLDYKAEADFLAEELTRTFLS</sequence>
<organism evidence="14 15">
    <name type="scientific">Lachancea dasiensis</name>
    <dbReference type="NCBI Taxonomy" id="1072105"/>
    <lineage>
        <taxon>Eukaryota</taxon>
        <taxon>Fungi</taxon>
        <taxon>Dikarya</taxon>
        <taxon>Ascomycota</taxon>
        <taxon>Saccharomycotina</taxon>
        <taxon>Saccharomycetes</taxon>
        <taxon>Saccharomycetales</taxon>
        <taxon>Saccharomycetaceae</taxon>
        <taxon>Lachancea</taxon>
    </lineage>
</organism>
<dbReference type="GO" id="GO:0016567">
    <property type="term" value="P:protein ubiquitination"/>
    <property type="evidence" value="ECO:0007669"/>
    <property type="project" value="EnsemblFungi"/>
</dbReference>
<dbReference type="GO" id="GO:0005662">
    <property type="term" value="C:DNA replication factor A complex"/>
    <property type="evidence" value="ECO:0007669"/>
    <property type="project" value="EnsemblFungi"/>
</dbReference>
<evidence type="ECO:0000256" key="10">
    <source>
        <dbReference type="SAM" id="MobiDB-lite"/>
    </source>
</evidence>
<keyword evidence="8 9" id="KW-0539">Nucleus</keyword>
<keyword evidence="15" id="KW-1185">Reference proteome</keyword>
<dbReference type="CDD" id="cd04476">
    <property type="entry name" value="RPA1_DBD_C"/>
    <property type="match status" value="1"/>
</dbReference>
<evidence type="ECO:0000256" key="8">
    <source>
        <dbReference type="ARBA" id="ARBA00023242"/>
    </source>
</evidence>
<dbReference type="Pfam" id="PF08646">
    <property type="entry name" value="Rep_fac-A_C"/>
    <property type="match status" value="1"/>
</dbReference>
<dbReference type="Pfam" id="PF16900">
    <property type="entry name" value="REPA_OB_2"/>
    <property type="match status" value="1"/>
</dbReference>
<dbReference type="GO" id="GO:0043565">
    <property type="term" value="F:sequence-specific DNA binding"/>
    <property type="evidence" value="ECO:0007669"/>
    <property type="project" value="EnsemblFungi"/>
</dbReference>
<feature type="region of interest" description="Disordered" evidence="10">
    <location>
        <begin position="138"/>
        <end position="193"/>
    </location>
</feature>
<dbReference type="GO" id="GO:0007004">
    <property type="term" value="P:telomere maintenance via telomerase"/>
    <property type="evidence" value="ECO:0007669"/>
    <property type="project" value="EnsemblFungi"/>
</dbReference>
<dbReference type="InterPro" id="IPR012340">
    <property type="entry name" value="NA-bd_OB-fold"/>
</dbReference>
<dbReference type="GO" id="GO:0007131">
    <property type="term" value="P:reciprocal meiotic recombination"/>
    <property type="evidence" value="ECO:0007669"/>
    <property type="project" value="EnsemblFungi"/>
</dbReference>
<dbReference type="GO" id="GO:0000794">
    <property type="term" value="C:condensed nuclear chromosome"/>
    <property type="evidence" value="ECO:0007669"/>
    <property type="project" value="EnsemblFungi"/>
</dbReference>
<dbReference type="GO" id="GO:0008270">
    <property type="term" value="F:zinc ion binding"/>
    <property type="evidence" value="ECO:0007669"/>
    <property type="project" value="UniProtKB-KW"/>
</dbReference>
<dbReference type="GO" id="GO:0003697">
    <property type="term" value="F:single-stranded DNA binding"/>
    <property type="evidence" value="ECO:0007669"/>
    <property type="project" value="EnsemblFungi"/>
</dbReference>
<reference evidence="15" key="1">
    <citation type="submission" date="2016-03" db="EMBL/GenBank/DDBJ databases">
        <authorList>
            <person name="Devillers H."/>
        </authorList>
    </citation>
    <scope>NUCLEOTIDE SEQUENCE [LARGE SCALE GENOMIC DNA]</scope>
</reference>